<dbReference type="InterPro" id="IPR036390">
    <property type="entry name" value="WH_DNA-bd_sf"/>
</dbReference>
<gene>
    <name evidence="7" type="primary">sorC</name>
    <name evidence="7" type="ORF">SH1V18_23400</name>
</gene>
<dbReference type="RefSeq" id="WP_281815573.1">
    <property type="nucleotide sequence ID" value="NZ_BRLB01000006.1"/>
</dbReference>
<comment type="similarity">
    <text evidence="1">Belongs to the SorC transcriptional regulatory family.</text>
</comment>
<dbReference type="GO" id="GO:0006352">
    <property type="term" value="P:DNA-templated transcription initiation"/>
    <property type="evidence" value="ECO:0007669"/>
    <property type="project" value="InterPro"/>
</dbReference>
<keyword evidence="3" id="KW-0238">DNA-binding</keyword>
<dbReference type="InterPro" id="IPR051054">
    <property type="entry name" value="SorC_transcr_regulators"/>
</dbReference>
<dbReference type="Proteomes" id="UP001144256">
    <property type="component" value="Unassembled WGS sequence"/>
</dbReference>
<dbReference type="AlphaFoldDB" id="A0A9W5Y9N3"/>
<keyword evidence="8" id="KW-1185">Reference proteome</keyword>
<evidence type="ECO:0000256" key="1">
    <source>
        <dbReference type="ARBA" id="ARBA00010466"/>
    </source>
</evidence>
<comment type="caution">
    <text evidence="7">The sequence shown here is derived from an EMBL/GenBank/DDBJ whole genome shotgun (WGS) entry which is preliminary data.</text>
</comment>
<dbReference type="EMBL" id="BRLB01000006">
    <property type="protein sequence ID" value="GKX29860.1"/>
    <property type="molecule type" value="Genomic_DNA"/>
</dbReference>
<name>A0A9W5Y9N3_9FIRM</name>
<dbReference type="Pfam" id="PF04545">
    <property type="entry name" value="Sigma70_r4"/>
    <property type="match status" value="1"/>
</dbReference>
<dbReference type="Gene3D" id="3.40.50.1360">
    <property type="match status" value="1"/>
</dbReference>
<evidence type="ECO:0000259" key="5">
    <source>
        <dbReference type="Pfam" id="PF04198"/>
    </source>
</evidence>
<dbReference type="GO" id="GO:0003700">
    <property type="term" value="F:DNA-binding transcription factor activity"/>
    <property type="evidence" value="ECO:0007669"/>
    <property type="project" value="InterPro"/>
</dbReference>
<feature type="domain" description="RNA polymerase sigma-70 region 4" evidence="6">
    <location>
        <begin position="14"/>
        <end position="45"/>
    </location>
</feature>
<keyword evidence="4" id="KW-0804">Transcription</keyword>
<proteinExistence type="inferred from homology"/>
<evidence type="ECO:0000313" key="8">
    <source>
        <dbReference type="Proteomes" id="UP001144256"/>
    </source>
</evidence>
<dbReference type="InterPro" id="IPR007324">
    <property type="entry name" value="Sugar-bd_dom_put"/>
</dbReference>
<dbReference type="GO" id="GO:0030246">
    <property type="term" value="F:carbohydrate binding"/>
    <property type="evidence" value="ECO:0007669"/>
    <property type="project" value="InterPro"/>
</dbReference>
<evidence type="ECO:0000259" key="6">
    <source>
        <dbReference type="Pfam" id="PF04545"/>
    </source>
</evidence>
<dbReference type="PANTHER" id="PTHR34294:SF1">
    <property type="entry name" value="TRANSCRIPTIONAL REGULATOR LSRR"/>
    <property type="match status" value="1"/>
</dbReference>
<organism evidence="7 8">
    <name type="scientific">Vallitalea longa</name>
    <dbReference type="NCBI Taxonomy" id="2936439"/>
    <lineage>
        <taxon>Bacteria</taxon>
        <taxon>Bacillati</taxon>
        <taxon>Bacillota</taxon>
        <taxon>Clostridia</taxon>
        <taxon>Lachnospirales</taxon>
        <taxon>Vallitaleaceae</taxon>
        <taxon>Vallitalea</taxon>
    </lineage>
</organism>
<sequence>MRNQINLLVKVSNMYYYENLTQSEIANALYISRSKVSRLIQEARENGIVEIIIHGPNERNTYLEEQLKKRFHLKDAHVLLGCNIETDQMLSGIGTLANEYVDSLLKPNTIIGISRGKTMKNVINTISPSKKIPITVVQLVGSTNSNDPSIEGPEIARQFANAYGGSYYYLFTPLFLEDKNAREVLMKTVAVAETLNLSEAANIILTGLGFLSADDLSLLWNGFLEQEEIFNLRSKGAIGHICGYYYDINGNIIDTKIHKSIIGLDIKKIIKKEYVIGVAGGASKIKSIYGALKGELINVLVTDEKSALNVITMDSYGSI</sequence>
<feature type="domain" description="Sugar-binding" evidence="5">
    <location>
        <begin position="58"/>
        <end position="311"/>
    </location>
</feature>
<dbReference type="SUPFAM" id="SSF46785">
    <property type="entry name" value="Winged helix' DNA-binding domain"/>
    <property type="match status" value="1"/>
</dbReference>
<protein>
    <submittedName>
        <fullName evidence="7">Glucitol operon activator</fullName>
    </submittedName>
</protein>
<dbReference type="GO" id="GO:0003677">
    <property type="term" value="F:DNA binding"/>
    <property type="evidence" value="ECO:0007669"/>
    <property type="project" value="UniProtKB-KW"/>
</dbReference>
<dbReference type="InterPro" id="IPR037171">
    <property type="entry name" value="NagB/RpiA_transferase-like"/>
</dbReference>
<keyword evidence="2" id="KW-0805">Transcription regulation</keyword>
<dbReference type="InterPro" id="IPR007630">
    <property type="entry name" value="RNA_pol_sigma70_r4"/>
</dbReference>
<dbReference type="Pfam" id="PF04198">
    <property type="entry name" value="Sugar-bind"/>
    <property type="match status" value="1"/>
</dbReference>
<evidence type="ECO:0000256" key="2">
    <source>
        <dbReference type="ARBA" id="ARBA00023015"/>
    </source>
</evidence>
<reference evidence="7" key="1">
    <citation type="submission" date="2022-06" db="EMBL/GenBank/DDBJ databases">
        <title>Vallitalea longa sp. nov., an anaerobic bacterium isolated from marine sediment.</title>
        <authorList>
            <person name="Hirano S."/>
            <person name="Terahara T."/>
            <person name="Mori K."/>
            <person name="Hamada M."/>
            <person name="Matsumoto R."/>
            <person name="Kobayashi T."/>
        </authorList>
    </citation>
    <scope>NUCLEOTIDE SEQUENCE</scope>
    <source>
        <strain evidence="7">SH18-1</strain>
    </source>
</reference>
<dbReference type="SUPFAM" id="SSF100950">
    <property type="entry name" value="NagB/RpiA/CoA transferase-like"/>
    <property type="match status" value="1"/>
</dbReference>
<accession>A0A9W5Y9N3</accession>
<evidence type="ECO:0000313" key="7">
    <source>
        <dbReference type="EMBL" id="GKX29860.1"/>
    </source>
</evidence>
<evidence type="ECO:0000256" key="3">
    <source>
        <dbReference type="ARBA" id="ARBA00023125"/>
    </source>
</evidence>
<dbReference type="Gene3D" id="1.10.10.60">
    <property type="entry name" value="Homeodomain-like"/>
    <property type="match status" value="1"/>
</dbReference>
<dbReference type="PANTHER" id="PTHR34294">
    <property type="entry name" value="TRANSCRIPTIONAL REGULATOR-RELATED"/>
    <property type="match status" value="1"/>
</dbReference>
<evidence type="ECO:0000256" key="4">
    <source>
        <dbReference type="ARBA" id="ARBA00023163"/>
    </source>
</evidence>